<organism evidence="1 2">
    <name type="scientific">Sorangium cellulosum</name>
    <name type="common">Polyangium cellulosum</name>
    <dbReference type="NCBI Taxonomy" id="56"/>
    <lineage>
        <taxon>Bacteria</taxon>
        <taxon>Pseudomonadati</taxon>
        <taxon>Myxococcota</taxon>
        <taxon>Polyangia</taxon>
        <taxon>Polyangiales</taxon>
        <taxon>Polyangiaceae</taxon>
        <taxon>Sorangium</taxon>
    </lineage>
</organism>
<comment type="caution">
    <text evidence="1">The sequence shown here is derived from an EMBL/GenBank/DDBJ whole genome shotgun (WGS) entry which is preliminary data.</text>
</comment>
<protein>
    <recommendedName>
        <fullName evidence="3">Coenzyme F390 synthetase</fullName>
    </recommendedName>
</protein>
<dbReference type="PANTHER" id="PTHR36932:SF1">
    <property type="entry name" value="CAPSULAR POLYSACCHARIDE BIOSYNTHESIS PROTEIN"/>
    <property type="match status" value="1"/>
</dbReference>
<dbReference type="InterPro" id="IPR053158">
    <property type="entry name" value="CapK_Type1_Caps_Biosynth"/>
</dbReference>
<evidence type="ECO:0008006" key="3">
    <source>
        <dbReference type="Google" id="ProtNLM"/>
    </source>
</evidence>
<dbReference type="PANTHER" id="PTHR36932">
    <property type="entry name" value="CAPSULAR POLYSACCHARIDE BIOSYNTHESIS PROTEIN"/>
    <property type="match status" value="1"/>
</dbReference>
<proteinExistence type="predicted"/>
<sequence>MSIQLRQDIEVIVHDDITEIADRATGLVINLDGRHSPPFDPGNAELWDTLRALAFLEEGLSPSEVRERQRAHREQALALTQQERFRALVGFAVEHVPHYRERAAQYAPGLSEVPEITRLPMLRKSDIRARFPRGLVADGIDIARGLEDKSLALVATSGTTDERLQVVSDTTLDSLPPQYEELWGLALGDETPRTAVFTSPTCVDAECHLGKSSYEERLRGGYTLFLNSSDDLFAIGRDRIQNIAEELHRFKPDFLWINPVYAHWLGRRCRELDIALPKVKLLISTYQYLSVLQRRALAEIFSAPVFSYYAATELAGCRAGIECSRGRLHVRGDQALIETVDAQGRSTDGRLGALAISTLEGRVLPLIRYLVGDLGRWTGETCDCAAADWPCFELHGRAKDLLRLEDRWITTRQVDDAIGDAPGLDFYKCVQTGASELRVEAIPALGAELRMGDIEERLRSRLGFAIVRSKIVKRLDPEPSLKYRLTQSRVHPPVEFV</sequence>
<evidence type="ECO:0000313" key="2">
    <source>
        <dbReference type="Proteomes" id="UP000075515"/>
    </source>
</evidence>
<reference evidence="1 2" key="1">
    <citation type="submission" date="2014-02" db="EMBL/GenBank/DDBJ databases">
        <title>The small core and large imbalanced accessory genome model reveals a collaborative survival strategy of Sorangium cellulosum strains in nature.</title>
        <authorList>
            <person name="Han K."/>
            <person name="Peng R."/>
            <person name="Blom J."/>
            <person name="Li Y.-Z."/>
        </authorList>
    </citation>
    <scope>NUCLEOTIDE SEQUENCE [LARGE SCALE GENOMIC DNA]</scope>
    <source>
        <strain evidence="1 2">So0149</strain>
    </source>
</reference>
<accession>A0A150RMW2</accession>
<dbReference type="Gene3D" id="3.40.50.12780">
    <property type="entry name" value="N-terminal domain of ligase-like"/>
    <property type="match status" value="1"/>
</dbReference>
<name>A0A150RMW2_SORCE</name>
<dbReference type="InterPro" id="IPR042099">
    <property type="entry name" value="ANL_N_sf"/>
</dbReference>
<dbReference type="Proteomes" id="UP000075515">
    <property type="component" value="Unassembled WGS sequence"/>
</dbReference>
<gene>
    <name evidence="1" type="ORF">BE18_18445</name>
</gene>
<evidence type="ECO:0000313" key="1">
    <source>
        <dbReference type="EMBL" id="KYF81592.1"/>
    </source>
</evidence>
<dbReference type="SUPFAM" id="SSF56801">
    <property type="entry name" value="Acetyl-CoA synthetase-like"/>
    <property type="match status" value="1"/>
</dbReference>
<dbReference type="EMBL" id="JEMC01003394">
    <property type="protein sequence ID" value="KYF81592.1"/>
    <property type="molecule type" value="Genomic_DNA"/>
</dbReference>
<dbReference type="AlphaFoldDB" id="A0A150RMW2"/>